<proteinExistence type="predicted"/>
<reference evidence="1 2" key="1">
    <citation type="submission" date="2016-10" db="EMBL/GenBank/DDBJ databases">
        <authorList>
            <person name="de Groot N.N."/>
        </authorList>
    </citation>
    <scope>NUCLEOTIDE SEQUENCE [LARGE SCALE GENOMIC DNA]</scope>
    <source>
        <strain evidence="1 2">CGMCC 1.11156</strain>
    </source>
</reference>
<dbReference type="RefSeq" id="WP_091114708.1">
    <property type="nucleotide sequence ID" value="NZ_BKAF01000014.1"/>
</dbReference>
<dbReference type="Proteomes" id="UP000198649">
    <property type="component" value="Unassembled WGS sequence"/>
</dbReference>
<gene>
    <name evidence="1" type="ORF">SAMN05216561_11222</name>
</gene>
<dbReference type="AlphaFoldDB" id="A0A1I3KF40"/>
<organism evidence="1 2">
    <name type="scientific">Nocardioides psychrotolerans</name>
    <dbReference type="NCBI Taxonomy" id="1005945"/>
    <lineage>
        <taxon>Bacteria</taxon>
        <taxon>Bacillati</taxon>
        <taxon>Actinomycetota</taxon>
        <taxon>Actinomycetes</taxon>
        <taxon>Propionibacteriales</taxon>
        <taxon>Nocardioidaceae</taxon>
        <taxon>Nocardioides</taxon>
    </lineage>
</organism>
<dbReference type="OrthoDB" id="3218228at2"/>
<accession>A0A1I3KF40</accession>
<evidence type="ECO:0000313" key="1">
    <source>
        <dbReference type="EMBL" id="SFI71131.1"/>
    </source>
</evidence>
<name>A0A1I3KF40_9ACTN</name>
<dbReference type="STRING" id="1005945.SAMN05216561_11222"/>
<keyword evidence="2" id="KW-1185">Reference proteome</keyword>
<evidence type="ECO:0000313" key="2">
    <source>
        <dbReference type="Proteomes" id="UP000198649"/>
    </source>
</evidence>
<sequence length="144" mass="15958">MTQHDALDKLVEDRAKLPKFCPSWCTSGPAGHAEAMLEGCDLESASMHLSADIGGQQDEIRNYVTGEVVRPGKGGWRVQLRQQVRPGHRLDVPLLGVECHIRESATPTAYVRTELNLTTSEARKLAAQLLHLADAEDLRRYDTL</sequence>
<dbReference type="EMBL" id="FOQG01000012">
    <property type="protein sequence ID" value="SFI71131.1"/>
    <property type="molecule type" value="Genomic_DNA"/>
</dbReference>
<protein>
    <submittedName>
        <fullName evidence="1">Uncharacterized protein</fullName>
    </submittedName>
</protein>